<evidence type="ECO:0000313" key="3">
    <source>
        <dbReference type="Proteomes" id="UP001175226"/>
    </source>
</evidence>
<dbReference type="EMBL" id="JAUEPT010000016">
    <property type="protein sequence ID" value="KAK0445558.1"/>
    <property type="molecule type" value="Genomic_DNA"/>
</dbReference>
<comment type="caution">
    <text evidence="2">The sequence shown here is derived from an EMBL/GenBank/DDBJ whole genome shotgun (WGS) entry which is preliminary data.</text>
</comment>
<feature type="region of interest" description="Disordered" evidence="1">
    <location>
        <begin position="161"/>
        <end position="254"/>
    </location>
</feature>
<protein>
    <submittedName>
        <fullName evidence="2">Uncharacterized protein</fullName>
    </submittedName>
</protein>
<feature type="compositionally biased region" description="Polar residues" evidence="1">
    <location>
        <begin position="225"/>
        <end position="247"/>
    </location>
</feature>
<feature type="compositionally biased region" description="Polar residues" evidence="1">
    <location>
        <begin position="181"/>
        <end position="191"/>
    </location>
</feature>
<keyword evidence="3" id="KW-1185">Reference proteome</keyword>
<dbReference type="AlphaFoldDB" id="A0AA39JS38"/>
<gene>
    <name evidence="2" type="ORF">EV421DRAFT_1734748</name>
</gene>
<name>A0AA39JS38_9AGAR</name>
<evidence type="ECO:0000256" key="1">
    <source>
        <dbReference type="SAM" id="MobiDB-lite"/>
    </source>
</evidence>
<accession>A0AA39JS38</accession>
<organism evidence="2 3">
    <name type="scientific">Armillaria borealis</name>
    <dbReference type="NCBI Taxonomy" id="47425"/>
    <lineage>
        <taxon>Eukaryota</taxon>
        <taxon>Fungi</taxon>
        <taxon>Dikarya</taxon>
        <taxon>Basidiomycota</taxon>
        <taxon>Agaricomycotina</taxon>
        <taxon>Agaricomycetes</taxon>
        <taxon>Agaricomycetidae</taxon>
        <taxon>Agaricales</taxon>
        <taxon>Marasmiineae</taxon>
        <taxon>Physalacriaceae</taxon>
        <taxon>Armillaria</taxon>
    </lineage>
</organism>
<dbReference type="Proteomes" id="UP001175226">
    <property type="component" value="Unassembled WGS sequence"/>
</dbReference>
<feature type="compositionally biased region" description="Acidic residues" evidence="1">
    <location>
        <begin position="166"/>
        <end position="178"/>
    </location>
</feature>
<proteinExistence type="predicted"/>
<reference evidence="2" key="1">
    <citation type="submission" date="2023-06" db="EMBL/GenBank/DDBJ databases">
        <authorList>
            <consortium name="Lawrence Berkeley National Laboratory"/>
            <person name="Ahrendt S."/>
            <person name="Sahu N."/>
            <person name="Indic B."/>
            <person name="Wong-Bajracharya J."/>
            <person name="Merenyi Z."/>
            <person name="Ke H.-M."/>
            <person name="Monk M."/>
            <person name="Kocsube S."/>
            <person name="Drula E."/>
            <person name="Lipzen A."/>
            <person name="Balint B."/>
            <person name="Henrissat B."/>
            <person name="Andreopoulos B."/>
            <person name="Martin F.M."/>
            <person name="Harder C.B."/>
            <person name="Rigling D."/>
            <person name="Ford K.L."/>
            <person name="Foster G.D."/>
            <person name="Pangilinan J."/>
            <person name="Papanicolaou A."/>
            <person name="Barry K."/>
            <person name="LaButti K."/>
            <person name="Viragh M."/>
            <person name="Koriabine M."/>
            <person name="Yan M."/>
            <person name="Riley R."/>
            <person name="Champramary S."/>
            <person name="Plett K.L."/>
            <person name="Tsai I.J."/>
            <person name="Slot J."/>
            <person name="Sipos G."/>
            <person name="Plett J."/>
            <person name="Nagy L.G."/>
            <person name="Grigoriev I.V."/>
        </authorList>
    </citation>
    <scope>NUCLEOTIDE SEQUENCE</scope>
    <source>
        <strain evidence="2">FPL87.14</strain>
    </source>
</reference>
<evidence type="ECO:0000313" key="2">
    <source>
        <dbReference type="EMBL" id="KAK0445558.1"/>
    </source>
</evidence>
<sequence>MNEHINFVLDDVRNVPSVSLDEFQQSFLPQVVSSVQIDAIAARLRTNGSLQPNGRWTLPYRPIPDQRKPHFLKVGAGSLYLMATMRCVALACDCAKIEEYNWQLKDTWEDESGVGRSDAARIVLNGAYKSAEDQKDFPQYDHFANLFEKWEDEVDWTPDGLKEENYADFDPPENDADNSGECISSKGSVANKSIDKVDEEISNEGRGTKLRRTGRHNDTSADRQAGSTRGRSTRSNPRTVKSVGNQNVKKRKKA</sequence>